<evidence type="ECO:0000313" key="2">
    <source>
        <dbReference type="Ensembl" id="ENSPCEP00000005260.1"/>
    </source>
</evidence>
<dbReference type="Proteomes" id="UP000694393">
    <property type="component" value="Unplaced"/>
</dbReference>
<dbReference type="InterPro" id="IPR036034">
    <property type="entry name" value="PDZ_sf"/>
</dbReference>
<dbReference type="SMART" id="SM00228">
    <property type="entry name" value="PDZ"/>
    <property type="match status" value="1"/>
</dbReference>
<dbReference type="InterPro" id="IPR001478">
    <property type="entry name" value="PDZ"/>
</dbReference>
<dbReference type="InterPro" id="IPR055287">
    <property type="entry name" value="IL-16-like"/>
</dbReference>
<proteinExistence type="predicted"/>
<dbReference type="PANTHER" id="PTHR48484">
    <property type="entry name" value="PRO-INTERLEUKIN-16"/>
    <property type="match status" value="1"/>
</dbReference>
<dbReference type="GO" id="GO:0042609">
    <property type="term" value="F:CD4 receptor binding"/>
    <property type="evidence" value="ECO:0007669"/>
    <property type="project" value="TreeGrafter"/>
</dbReference>
<dbReference type="SUPFAM" id="SSF50156">
    <property type="entry name" value="PDZ domain-like"/>
    <property type="match status" value="1"/>
</dbReference>
<accession>A0A8C8RGB9</accession>
<name>A0A8C8RGB9_9SAUR</name>
<dbReference type="GO" id="GO:0030595">
    <property type="term" value="P:leukocyte chemotaxis"/>
    <property type="evidence" value="ECO:0007669"/>
    <property type="project" value="TreeGrafter"/>
</dbReference>
<evidence type="ECO:0000259" key="1">
    <source>
        <dbReference type="PROSITE" id="PS50106"/>
    </source>
</evidence>
<reference evidence="2" key="1">
    <citation type="submission" date="2025-08" db="UniProtKB">
        <authorList>
            <consortium name="Ensembl"/>
        </authorList>
    </citation>
    <scope>IDENTIFICATION</scope>
</reference>
<dbReference type="Gene3D" id="2.30.42.10">
    <property type="match status" value="1"/>
</dbReference>
<keyword evidence="3" id="KW-1185">Reference proteome</keyword>
<dbReference type="Pfam" id="PF00595">
    <property type="entry name" value="PDZ"/>
    <property type="match status" value="1"/>
</dbReference>
<evidence type="ECO:0000313" key="3">
    <source>
        <dbReference type="Proteomes" id="UP000694393"/>
    </source>
</evidence>
<organism evidence="2 3">
    <name type="scientific">Pelusios castaneus</name>
    <name type="common">West African mud turtle</name>
    <dbReference type="NCBI Taxonomy" id="367368"/>
    <lineage>
        <taxon>Eukaryota</taxon>
        <taxon>Metazoa</taxon>
        <taxon>Chordata</taxon>
        <taxon>Craniata</taxon>
        <taxon>Vertebrata</taxon>
        <taxon>Euteleostomi</taxon>
        <taxon>Archelosauria</taxon>
        <taxon>Testudinata</taxon>
        <taxon>Testudines</taxon>
        <taxon>Pleurodira</taxon>
        <taxon>Pelomedusidae</taxon>
        <taxon>Pelusios</taxon>
    </lineage>
</organism>
<sequence length="122" mass="13490">MTGFSWPSLAELREFGLDGKEAPHAEGHELAMEVSVQLMKDAHGLGFSLAGGRASLQGDRPLTIKKIFVGERSGVELLQPGDELLQIQERRLQGLARLEAWNLIRDLPTGPVRLLVRRRGKP</sequence>
<dbReference type="GO" id="GO:0050930">
    <property type="term" value="P:induction of positive chemotaxis"/>
    <property type="evidence" value="ECO:0007669"/>
    <property type="project" value="InterPro"/>
</dbReference>
<dbReference type="PROSITE" id="PS50106">
    <property type="entry name" value="PDZ"/>
    <property type="match status" value="1"/>
</dbReference>
<protein>
    <recommendedName>
        <fullName evidence="1">PDZ domain-containing protein</fullName>
    </recommendedName>
</protein>
<dbReference type="AlphaFoldDB" id="A0A8C8RGB9"/>
<dbReference type="Ensembl" id="ENSPCET00000005448.1">
    <property type="protein sequence ID" value="ENSPCEP00000005260.1"/>
    <property type="gene ID" value="ENSPCEG00000004284.1"/>
</dbReference>
<dbReference type="GO" id="GO:0005125">
    <property type="term" value="F:cytokine activity"/>
    <property type="evidence" value="ECO:0007669"/>
    <property type="project" value="InterPro"/>
</dbReference>
<reference evidence="2" key="2">
    <citation type="submission" date="2025-09" db="UniProtKB">
        <authorList>
            <consortium name="Ensembl"/>
        </authorList>
    </citation>
    <scope>IDENTIFICATION</scope>
</reference>
<feature type="domain" description="PDZ" evidence="1">
    <location>
        <begin position="35"/>
        <end position="119"/>
    </location>
</feature>
<dbReference type="PANTHER" id="PTHR48484:SF1">
    <property type="entry name" value="DENTIN SIALOPHOSPHOPROTEIN"/>
    <property type="match status" value="1"/>
</dbReference>